<dbReference type="Proteomes" id="UP001299283">
    <property type="component" value="Unassembled WGS sequence"/>
</dbReference>
<reference evidence="1 2" key="1">
    <citation type="submission" date="2023-12" db="EMBL/GenBank/DDBJ databases">
        <title>Description of new species of Mycobacterium terrae complex isolated from sewage at the Sao Paulo Zoological Park Foundation in Brazil.</title>
        <authorList>
            <person name="Romagnoli C.L."/>
            <person name="Conceicao E.C."/>
            <person name="Machado E."/>
            <person name="Barreto L.B.P.F."/>
            <person name="Sharma A."/>
            <person name="Silva N.M."/>
            <person name="Marques L.E."/>
            <person name="Juliana M.A."/>
            <person name="Lourenco M.C.S."/>
            <person name="Digiampietri L.A."/>
            <person name="Suffys P.N."/>
            <person name="Viana-Niero C."/>
        </authorList>
    </citation>
    <scope>NUCLEOTIDE SEQUENCE [LARGE SCALE GENOMIC DNA]</scope>
    <source>
        <strain evidence="1 2">MYC017</strain>
    </source>
</reference>
<sequence length="71" mass="8097">MARADDDFVIDFNEFFDALFAVDPAQNHDLDTWLDNLNDALQGSWNLNNSDDSWLSGAAPADPFNLTQWYQ</sequence>
<feature type="non-terminal residue" evidence="1">
    <location>
        <position position="71"/>
    </location>
</feature>
<name>A0ABU5Z402_9MYCO</name>
<gene>
    <name evidence="1" type="ORF">K5L39_23345</name>
</gene>
<keyword evidence="2" id="KW-1185">Reference proteome</keyword>
<dbReference type="EMBL" id="JAYJJQ010000068">
    <property type="protein sequence ID" value="MEB3072108.1"/>
    <property type="molecule type" value="Genomic_DNA"/>
</dbReference>
<comment type="caution">
    <text evidence="1">The sequence shown here is derived from an EMBL/GenBank/DDBJ whole genome shotgun (WGS) entry which is preliminary data.</text>
</comment>
<dbReference type="RefSeq" id="WP_329779833.1">
    <property type="nucleotide sequence ID" value="NZ_JAYJJQ010000068.1"/>
</dbReference>
<evidence type="ECO:0000313" key="2">
    <source>
        <dbReference type="Proteomes" id="UP001299283"/>
    </source>
</evidence>
<evidence type="ECO:0000313" key="1">
    <source>
        <dbReference type="EMBL" id="MEB3072108.1"/>
    </source>
</evidence>
<protein>
    <submittedName>
        <fullName evidence="1">Uncharacterized protein</fullName>
    </submittedName>
</protein>
<accession>A0ABU5Z402</accession>
<proteinExistence type="predicted"/>
<organism evidence="1 2">
    <name type="scientific">[Mycobacterium] vasticus</name>
    <dbReference type="NCBI Taxonomy" id="2875777"/>
    <lineage>
        <taxon>Bacteria</taxon>
        <taxon>Bacillati</taxon>
        <taxon>Actinomycetota</taxon>
        <taxon>Actinomycetes</taxon>
        <taxon>Mycobacteriales</taxon>
        <taxon>Mycobacteriaceae</taxon>
        <taxon>Mycolicibacter</taxon>
    </lineage>
</organism>